<dbReference type="OrthoDB" id="2935572at2759"/>
<reference evidence="4 5" key="1">
    <citation type="journal article" date="2018" name="New Phytol.">
        <title>Comparative genomics and transcriptomics depict ericoid mycorrhizal fungi as versatile saprotrophs and plant mutualists.</title>
        <authorList>
            <person name="Martino E."/>
            <person name="Morin E."/>
            <person name="Grelet G.A."/>
            <person name="Kuo A."/>
            <person name="Kohler A."/>
            <person name="Daghino S."/>
            <person name="Barry K.W."/>
            <person name="Cichocki N."/>
            <person name="Clum A."/>
            <person name="Dockter R.B."/>
            <person name="Hainaut M."/>
            <person name="Kuo R.C."/>
            <person name="LaButti K."/>
            <person name="Lindahl B.D."/>
            <person name="Lindquist E.A."/>
            <person name="Lipzen A."/>
            <person name="Khouja H.R."/>
            <person name="Magnuson J."/>
            <person name="Murat C."/>
            <person name="Ohm R.A."/>
            <person name="Singer S.W."/>
            <person name="Spatafora J.W."/>
            <person name="Wang M."/>
            <person name="Veneault-Fourrey C."/>
            <person name="Henrissat B."/>
            <person name="Grigoriev I.V."/>
            <person name="Martin F.M."/>
            <person name="Perotto S."/>
        </authorList>
    </citation>
    <scope>NUCLEOTIDE SEQUENCE [LARGE SCALE GENOMIC DNA]</scope>
    <source>
        <strain evidence="4 5">ATCC 22711</strain>
    </source>
</reference>
<dbReference type="GO" id="GO:0003729">
    <property type="term" value="F:mRNA binding"/>
    <property type="evidence" value="ECO:0007669"/>
    <property type="project" value="TreeGrafter"/>
</dbReference>
<dbReference type="PROSITE" id="PS50102">
    <property type="entry name" value="RRM"/>
    <property type="match status" value="1"/>
</dbReference>
<evidence type="ECO:0000256" key="2">
    <source>
        <dbReference type="PROSITE-ProRule" id="PRU00176"/>
    </source>
</evidence>
<dbReference type="InParanoid" id="A0A2T3B2E7"/>
<organism evidence="4 5">
    <name type="scientific">Amorphotheca resinae ATCC 22711</name>
    <dbReference type="NCBI Taxonomy" id="857342"/>
    <lineage>
        <taxon>Eukaryota</taxon>
        <taxon>Fungi</taxon>
        <taxon>Dikarya</taxon>
        <taxon>Ascomycota</taxon>
        <taxon>Pezizomycotina</taxon>
        <taxon>Leotiomycetes</taxon>
        <taxon>Helotiales</taxon>
        <taxon>Amorphothecaceae</taxon>
        <taxon>Amorphotheca</taxon>
    </lineage>
</organism>
<dbReference type="STRING" id="857342.A0A2T3B2E7"/>
<proteinExistence type="predicted"/>
<protein>
    <recommendedName>
        <fullName evidence="3">RRM domain-containing protein</fullName>
    </recommendedName>
</protein>
<accession>A0A2T3B2E7</accession>
<dbReference type="Proteomes" id="UP000241818">
    <property type="component" value="Unassembled WGS sequence"/>
</dbReference>
<dbReference type="PANTHER" id="PTHR14089">
    <property type="entry name" value="PRE-MRNA-SPLICING FACTOR RBM22"/>
    <property type="match status" value="1"/>
</dbReference>
<keyword evidence="5" id="KW-1185">Reference proteome</keyword>
<evidence type="ECO:0000313" key="4">
    <source>
        <dbReference type="EMBL" id="PSS18745.1"/>
    </source>
</evidence>
<dbReference type="GO" id="GO:0010494">
    <property type="term" value="C:cytoplasmic stress granule"/>
    <property type="evidence" value="ECO:0007669"/>
    <property type="project" value="TreeGrafter"/>
</dbReference>
<dbReference type="AlphaFoldDB" id="A0A2T3B2E7"/>
<evidence type="ECO:0000256" key="1">
    <source>
        <dbReference type="ARBA" id="ARBA00022884"/>
    </source>
</evidence>
<dbReference type="PANTHER" id="PTHR14089:SF14">
    <property type="entry name" value="RRM DOMAIN-CONTAINING PROTEIN"/>
    <property type="match status" value="1"/>
</dbReference>
<dbReference type="CDD" id="cd12261">
    <property type="entry name" value="RRM1_3_MRN1"/>
    <property type="match status" value="1"/>
</dbReference>
<dbReference type="GeneID" id="36575633"/>
<dbReference type="InterPro" id="IPR039171">
    <property type="entry name" value="Cwc2/Slt11"/>
</dbReference>
<name>A0A2T3B2E7_AMORE</name>
<dbReference type="Gene3D" id="3.30.70.330">
    <property type="match status" value="1"/>
</dbReference>
<dbReference type="InterPro" id="IPR000504">
    <property type="entry name" value="RRM_dom"/>
</dbReference>
<dbReference type="InterPro" id="IPR035979">
    <property type="entry name" value="RBD_domain_sf"/>
</dbReference>
<sequence length="422" mass="47245">MATSTVTLDRAYFETLMRRAQFHTSGVDFTTPVHVPTVTIPKIDHDNLLASAREYANLRQNLYRGGIAEETLAILIKDDAPANEEGTSAILSTVEDTMTENDTILAQTHQSVPSIQGGGYDYTYGRNANYTPRDLRPRNNNAFQNPPHINDDFTYMPDGPSDGLGDGANGNNELQTKFTRQQYDVFAKRTILLANLPDAVTHTDIVDVVRGGMLLDIYLRTNDRTASVSFLEEAHAQEFFRHVKRHDLYIRGKRVEIRWSDRQFILPGHVANKIAMGATRNLVILNRNPKLTEDAIREDLDHIHNLVVIRVKFKGQNTHISTNSVHNAMFARTCMMSRATYKGSKICWDEDECATPVKTPQKARKESAPLKKKSDAHLVNRFQLLDMDGTDDGSQEAEDHSNSGITFENDISASTVGIGIIS</sequence>
<dbReference type="RefSeq" id="XP_024721097.1">
    <property type="nucleotide sequence ID" value="XM_024867552.1"/>
</dbReference>
<dbReference type="InterPro" id="IPR012677">
    <property type="entry name" value="Nucleotide-bd_a/b_plait_sf"/>
</dbReference>
<feature type="domain" description="RRM" evidence="3">
    <location>
        <begin position="189"/>
        <end position="262"/>
    </location>
</feature>
<dbReference type="GO" id="GO:0000398">
    <property type="term" value="P:mRNA splicing, via spliceosome"/>
    <property type="evidence" value="ECO:0007669"/>
    <property type="project" value="TreeGrafter"/>
</dbReference>
<evidence type="ECO:0000259" key="3">
    <source>
        <dbReference type="PROSITE" id="PS50102"/>
    </source>
</evidence>
<dbReference type="SUPFAM" id="SSF54928">
    <property type="entry name" value="RNA-binding domain, RBD"/>
    <property type="match status" value="1"/>
</dbReference>
<gene>
    <name evidence="4" type="ORF">M430DRAFT_42388</name>
</gene>
<dbReference type="EMBL" id="KZ679011">
    <property type="protein sequence ID" value="PSS18745.1"/>
    <property type="molecule type" value="Genomic_DNA"/>
</dbReference>
<evidence type="ECO:0000313" key="5">
    <source>
        <dbReference type="Proteomes" id="UP000241818"/>
    </source>
</evidence>
<keyword evidence="1 2" id="KW-0694">RNA-binding</keyword>